<proteinExistence type="predicted"/>
<keyword evidence="2" id="KW-1185">Reference proteome</keyword>
<dbReference type="Proteomes" id="UP000187609">
    <property type="component" value="Unassembled WGS sequence"/>
</dbReference>
<dbReference type="Gramene" id="OIT21481">
    <property type="protein sequence ID" value="OIT21481"/>
    <property type="gene ID" value="A4A49_45647"/>
</dbReference>
<gene>
    <name evidence="1" type="ORF">A4A49_45647</name>
</gene>
<sequence>MKHTKSLQKKKKESMIMKTKITNMTYTGVLAEPFQPAGGNCSYFISQQDFMHQHMIHAIYCQKLLSHISNWITPPSDAGHRPAGQYSLPLYGDSCWHQDKERKLKLIVCYYIILIPAEASSDKWEIPSYCQRELAYIASPNS</sequence>
<protein>
    <submittedName>
        <fullName evidence="1">Uncharacterized protein</fullName>
    </submittedName>
</protein>
<accession>A0A1J6KQP1</accession>
<evidence type="ECO:0000313" key="2">
    <source>
        <dbReference type="Proteomes" id="UP000187609"/>
    </source>
</evidence>
<evidence type="ECO:0000313" key="1">
    <source>
        <dbReference type="EMBL" id="OIT21481.1"/>
    </source>
</evidence>
<reference evidence="1" key="1">
    <citation type="submission" date="2016-11" db="EMBL/GenBank/DDBJ databases">
        <title>The genome of Nicotiana attenuata.</title>
        <authorList>
            <person name="Xu S."/>
            <person name="Brockmoeller T."/>
            <person name="Gaquerel E."/>
            <person name="Navarro A."/>
            <person name="Kuhl H."/>
            <person name="Gase K."/>
            <person name="Ling Z."/>
            <person name="Zhou W."/>
            <person name="Kreitzer C."/>
            <person name="Stanke M."/>
            <person name="Tang H."/>
            <person name="Lyons E."/>
            <person name="Pandey P."/>
            <person name="Pandey S.P."/>
            <person name="Timmermann B."/>
            <person name="Baldwin I.T."/>
        </authorList>
    </citation>
    <scope>NUCLEOTIDE SEQUENCE [LARGE SCALE GENOMIC DNA]</scope>
    <source>
        <strain evidence="1">UT</strain>
    </source>
</reference>
<dbReference type="AlphaFoldDB" id="A0A1J6KQP1"/>
<comment type="caution">
    <text evidence="1">The sequence shown here is derived from an EMBL/GenBank/DDBJ whole genome shotgun (WGS) entry which is preliminary data.</text>
</comment>
<dbReference type="EMBL" id="MJEQ01004315">
    <property type="protein sequence ID" value="OIT21481.1"/>
    <property type="molecule type" value="Genomic_DNA"/>
</dbReference>
<organism evidence="1 2">
    <name type="scientific">Nicotiana attenuata</name>
    <name type="common">Coyote tobacco</name>
    <dbReference type="NCBI Taxonomy" id="49451"/>
    <lineage>
        <taxon>Eukaryota</taxon>
        <taxon>Viridiplantae</taxon>
        <taxon>Streptophyta</taxon>
        <taxon>Embryophyta</taxon>
        <taxon>Tracheophyta</taxon>
        <taxon>Spermatophyta</taxon>
        <taxon>Magnoliopsida</taxon>
        <taxon>eudicotyledons</taxon>
        <taxon>Gunneridae</taxon>
        <taxon>Pentapetalae</taxon>
        <taxon>asterids</taxon>
        <taxon>lamiids</taxon>
        <taxon>Solanales</taxon>
        <taxon>Solanaceae</taxon>
        <taxon>Nicotianoideae</taxon>
        <taxon>Nicotianeae</taxon>
        <taxon>Nicotiana</taxon>
    </lineage>
</organism>
<name>A0A1J6KQP1_NICAT</name>